<evidence type="ECO:0008006" key="3">
    <source>
        <dbReference type="Google" id="ProtNLM"/>
    </source>
</evidence>
<name>V6TYH0_GIAIN</name>
<reference evidence="1 2" key="2">
    <citation type="journal article" date="2013" name="Genome Biol. Evol.">
        <title>Genome sequencing of Giardia lamblia genotypes A2 and B isolates (DH and GS) and comparative analysis with the genomes of genotypes A1 and E (WB and Pig).</title>
        <authorList>
            <person name="Adam R.D."/>
            <person name="Dahlstrom E.W."/>
            <person name="Martens C.A."/>
            <person name="Bruno D.P."/>
            <person name="Barbian K.D."/>
            <person name="Ricklefs S.M."/>
            <person name="Hernandez M.M."/>
            <person name="Narla N.P."/>
            <person name="Patel R.B."/>
            <person name="Porcella S.F."/>
            <person name="Nash T.E."/>
        </authorList>
    </citation>
    <scope>NUCLEOTIDE SEQUENCE [LARGE SCALE GENOMIC DNA]</scope>
    <source>
        <strain evidence="1 2">GS</strain>
    </source>
</reference>
<feature type="non-terminal residue" evidence="1">
    <location>
        <position position="1"/>
    </location>
</feature>
<gene>
    <name evidence="1" type="ORF">GSB_17161</name>
</gene>
<sequence length="363" mass="38626">VIESFNEKMPFPGLFRNGNYPGEYAHLAQDAEAVLNDRAYDSFNLVTQQNLTPHTSLTTMLTTSHRGPPKLTESLNTAGPYGSLRASVDSQGTLSGSYATSALPGSRYRNAARLRLLGDVRPLETEKSKKIMATGRAELHIEGGDYSLSGLYSLPGNIIAGSYLQGLGDKIAVGCEVVRPPQADSSVKTGTSPSAMAAGGIRYTNIRREHSSEPGVIVTAQMNTEKTANVSLLTQLSGELAVAASINADFCGVGVPEYKNTTETHPVSSSFLSNLKKTRLSASCGFTKLLKSSQVTVNCNTYGEVCCDVRHAMQDGTVAEVIGSLDVFSGRATVGMGLVLSENVLPRLIRKAMRKADSPSGRQ</sequence>
<accession>V6TYH0</accession>
<reference evidence="2" key="1">
    <citation type="submission" date="2012-02" db="EMBL/GenBank/DDBJ databases">
        <title>Genome sequencing of Giardia lamblia Genotypes A2 and B isolates (DH and GS) and comparative analysis with the genomes of Genotypes A1 and E (WB and Pig).</title>
        <authorList>
            <person name="Adam R."/>
            <person name="Dahlstrom E."/>
            <person name="Martens C."/>
            <person name="Bruno D."/>
            <person name="Barbian K."/>
            <person name="Porcella S.F."/>
            <person name="Nash T."/>
        </authorList>
    </citation>
    <scope>NUCLEOTIDE SEQUENCE</scope>
    <source>
        <strain evidence="2">GS</strain>
    </source>
</reference>
<dbReference type="VEuPathDB" id="GiardiaDB:DHA2_17161"/>
<evidence type="ECO:0000313" key="2">
    <source>
        <dbReference type="Proteomes" id="UP000018040"/>
    </source>
</evidence>
<dbReference type="AlphaFoldDB" id="V6TYH0"/>
<comment type="caution">
    <text evidence="1">The sequence shown here is derived from an EMBL/GenBank/DDBJ whole genome shotgun (WGS) entry which is preliminary data.</text>
</comment>
<dbReference type="VEuPathDB" id="GiardiaDB:GL50581_1022"/>
<organism evidence="1 2">
    <name type="scientific">Giardia intestinalis</name>
    <name type="common">Giardia lamblia</name>
    <dbReference type="NCBI Taxonomy" id="5741"/>
    <lineage>
        <taxon>Eukaryota</taxon>
        <taxon>Metamonada</taxon>
        <taxon>Diplomonadida</taxon>
        <taxon>Hexamitidae</taxon>
        <taxon>Giardiinae</taxon>
        <taxon>Giardia</taxon>
    </lineage>
</organism>
<dbReference type="Proteomes" id="UP000018040">
    <property type="component" value="Unassembled WGS sequence"/>
</dbReference>
<dbReference type="VEuPathDB" id="GiardiaDB:GL50803_0017161"/>
<dbReference type="VEuPathDB" id="GiardiaDB:QR46_1150"/>
<evidence type="ECO:0000313" key="1">
    <source>
        <dbReference type="EMBL" id="ESU43998.1"/>
    </source>
</evidence>
<dbReference type="OrthoDB" id="10253382at2759"/>
<proteinExistence type="predicted"/>
<dbReference type="EMBL" id="AHHH01000032">
    <property type="protein sequence ID" value="ESU43998.1"/>
    <property type="molecule type" value="Genomic_DNA"/>
</dbReference>
<protein>
    <recommendedName>
        <fullName evidence="3">Tom40</fullName>
    </recommendedName>
</protein>